<sequence length="392" mass="44767">MSYNFDQVASRFDTNSAKWDGAADTLGRDVIVLSVADMDLQAPPKVVDKVASMARHGIYGYTDPRPPYYAAVQHWLERAYDWSVPEDWIVFCPRIVQAVSIIIERFSEPGDRILMHTPAYQPIANAVEINDRELVQSPMLLRDGKYEIDFDDMERQMKDGIKIVLLVSPHNPTGRVWTKQELERIAELCIRYDALIVSDDIHADFIHEEHEHTIIAKLSQQVAERSIICTSPGKTFNLASLEIANIVIPNEKIRERFRQGLRQAGIHNPTFFAVPALEVAYTECDDWLDELRSYIKENIAYTEAFFTEHMPELKIIKAEGTFLLWVDCSAYSRNESDLIEWIQNQSRVSVSFGTSFGADGEGFIRLNLGAPRALLQEAFERMANNYPLHHSS</sequence>
<dbReference type="RefSeq" id="WP_126995530.1">
    <property type="nucleotide sequence ID" value="NZ_CP034346.1"/>
</dbReference>
<dbReference type="OrthoDB" id="9802872at2"/>
<dbReference type="Gene3D" id="3.40.640.10">
    <property type="entry name" value="Type I PLP-dependent aspartate aminotransferase-like (Major domain)"/>
    <property type="match status" value="1"/>
</dbReference>
<dbReference type="GO" id="GO:0008483">
    <property type="term" value="F:transaminase activity"/>
    <property type="evidence" value="ECO:0007669"/>
    <property type="project" value="UniProtKB-KW"/>
</dbReference>
<evidence type="ECO:0000256" key="2">
    <source>
        <dbReference type="ARBA" id="ARBA00012224"/>
    </source>
</evidence>
<reference evidence="8" key="1">
    <citation type="submission" date="2018-12" db="EMBL/GenBank/DDBJ databases">
        <title>Complete genome sequence of Paenibacillus sp. MBLB1234.</title>
        <authorList>
            <person name="Nam Y.-D."/>
            <person name="Kang J."/>
            <person name="Chung W.-H."/>
            <person name="Park Y.S."/>
        </authorList>
    </citation>
    <scope>NUCLEOTIDE SEQUENCE [LARGE SCALE GENOMIC DNA]</scope>
    <source>
        <strain evidence="8">MBLB1234</strain>
    </source>
</reference>
<evidence type="ECO:0000256" key="5">
    <source>
        <dbReference type="ARBA" id="ARBA00037974"/>
    </source>
</evidence>
<dbReference type="InterPro" id="IPR004839">
    <property type="entry name" value="Aminotransferase_I/II_large"/>
</dbReference>
<dbReference type="InterPro" id="IPR015424">
    <property type="entry name" value="PyrdxlP-dep_Trfase"/>
</dbReference>
<dbReference type="InterPro" id="IPR051798">
    <property type="entry name" value="Class-II_PLP-Dep_Aminotrans"/>
</dbReference>
<dbReference type="CDD" id="cd00609">
    <property type="entry name" value="AAT_like"/>
    <property type="match status" value="1"/>
</dbReference>
<proteinExistence type="inferred from homology"/>
<dbReference type="InterPro" id="IPR015421">
    <property type="entry name" value="PyrdxlP-dep_Trfase_major"/>
</dbReference>
<keyword evidence="7" id="KW-0808">Transferase</keyword>
<name>A0A3S9UTL7_9BACL</name>
<dbReference type="EMBL" id="CP034346">
    <property type="protein sequence ID" value="AZS13652.1"/>
    <property type="molecule type" value="Genomic_DNA"/>
</dbReference>
<comment type="similarity">
    <text evidence="5">Belongs to the class-II pyridoxal-phosphate-dependent aminotransferase family. MalY/PatB cystathionine beta-lyase subfamily.</text>
</comment>
<protein>
    <recommendedName>
        <fullName evidence="2">cysteine-S-conjugate beta-lyase</fullName>
        <ecNumber evidence="2">4.4.1.13</ecNumber>
    </recommendedName>
</protein>
<evidence type="ECO:0000259" key="6">
    <source>
        <dbReference type="Pfam" id="PF00155"/>
    </source>
</evidence>
<dbReference type="GO" id="GO:0030170">
    <property type="term" value="F:pyridoxal phosphate binding"/>
    <property type="evidence" value="ECO:0007669"/>
    <property type="project" value="InterPro"/>
</dbReference>
<gene>
    <name evidence="7" type="ORF">EI981_03605</name>
</gene>
<dbReference type="NCBIfam" id="TIGR04350">
    <property type="entry name" value="C_S_lyase_PatB"/>
    <property type="match status" value="1"/>
</dbReference>
<dbReference type="InterPro" id="IPR027619">
    <property type="entry name" value="C-S_lyase_PatB-like"/>
</dbReference>
<dbReference type="GO" id="GO:0047804">
    <property type="term" value="F:cysteine-S-conjugate beta-lyase activity"/>
    <property type="evidence" value="ECO:0007669"/>
    <property type="project" value="UniProtKB-EC"/>
</dbReference>
<dbReference type="SUPFAM" id="SSF53383">
    <property type="entry name" value="PLP-dependent transferases"/>
    <property type="match status" value="1"/>
</dbReference>
<dbReference type="KEGG" id="plut:EI981_03605"/>
<dbReference type="PANTHER" id="PTHR43525">
    <property type="entry name" value="PROTEIN MALY"/>
    <property type="match status" value="1"/>
</dbReference>
<dbReference type="PANTHER" id="PTHR43525:SF1">
    <property type="entry name" value="PROTEIN MALY"/>
    <property type="match status" value="1"/>
</dbReference>
<evidence type="ECO:0000313" key="7">
    <source>
        <dbReference type="EMBL" id="AZS13652.1"/>
    </source>
</evidence>
<dbReference type="Proteomes" id="UP000270678">
    <property type="component" value="Chromosome"/>
</dbReference>
<dbReference type="InterPro" id="IPR015422">
    <property type="entry name" value="PyrdxlP-dep_Trfase_small"/>
</dbReference>
<keyword evidence="8" id="KW-1185">Reference proteome</keyword>
<evidence type="ECO:0000256" key="1">
    <source>
        <dbReference type="ARBA" id="ARBA00001933"/>
    </source>
</evidence>
<dbReference type="EC" id="4.4.1.13" evidence="2"/>
<dbReference type="Gene3D" id="3.90.1150.10">
    <property type="entry name" value="Aspartate Aminotransferase, domain 1"/>
    <property type="match status" value="1"/>
</dbReference>
<feature type="domain" description="Aminotransferase class I/classII large" evidence="6">
    <location>
        <begin position="29"/>
        <end position="381"/>
    </location>
</feature>
<keyword evidence="4" id="KW-0456">Lyase</keyword>
<keyword evidence="3" id="KW-0663">Pyridoxal phosphate</keyword>
<comment type="cofactor">
    <cofactor evidence="1">
        <name>pyridoxal 5'-phosphate</name>
        <dbReference type="ChEBI" id="CHEBI:597326"/>
    </cofactor>
</comment>
<keyword evidence="7" id="KW-0032">Aminotransferase</keyword>
<dbReference type="Pfam" id="PF00155">
    <property type="entry name" value="Aminotran_1_2"/>
    <property type="match status" value="1"/>
</dbReference>
<dbReference type="AlphaFoldDB" id="A0A3S9UTL7"/>
<evidence type="ECO:0000313" key="8">
    <source>
        <dbReference type="Proteomes" id="UP000270678"/>
    </source>
</evidence>
<evidence type="ECO:0000256" key="4">
    <source>
        <dbReference type="ARBA" id="ARBA00023239"/>
    </source>
</evidence>
<accession>A0A3S9UTL7</accession>
<evidence type="ECO:0000256" key="3">
    <source>
        <dbReference type="ARBA" id="ARBA00022898"/>
    </source>
</evidence>
<organism evidence="7 8">
    <name type="scientific">Paenibacillus lutimineralis</name>
    <dbReference type="NCBI Taxonomy" id="2707005"/>
    <lineage>
        <taxon>Bacteria</taxon>
        <taxon>Bacillati</taxon>
        <taxon>Bacillota</taxon>
        <taxon>Bacilli</taxon>
        <taxon>Bacillales</taxon>
        <taxon>Paenibacillaceae</taxon>
        <taxon>Paenibacillus</taxon>
    </lineage>
</organism>